<keyword evidence="3" id="KW-0274">FAD</keyword>
<evidence type="ECO:0000256" key="1">
    <source>
        <dbReference type="ARBA" id="ARBA00001974"/>
    </source>
</evidence>
<dbReference type="PANTHER" id="PTHR43429">
    <property type="entry name" value="PYRIDINE NUCLEOTIDE-DISULFIDE OXIDOREDUCTASE DOMAIN-CONTAINING"/>
    <property type="match status" value="1"/>
</dbReference>
<dbReference type="EMBL" id="JBBMFM010000008">
    <property type="protein sequence ID" value="MEQ2424060.1"/>
    <property type="molecule type" value="Genomic_DNA"/>
</dbReference>
<dbReference type="InterPro" id="IPR023753">
    <property type="entry name" value="FAD/NAD-binding_dom"/>
</dbReference>
<dbReference type="SUPFAM" id="SSF51905">
    <property type="entry name" value="FAD/NAD(P)-binding domain"/>
    <property type="match status" value="1"/>
</dbReference>
<dbReference type="Gene3D" id="3.50.50.60">
    <property type="entry name" value="FAD/NAD(P)-binding domain"/>
    <property type="match status" value="2"/>
</dbReference>
<sequence length="432" mass="47221">MNLIKGEHMMLKIAIVGFGNAGFQAVKAIRQLGKTAEIHVYSDKSLPPSNPMLTTYYVKESIPYDAMFPYGFMKQIQAEYGIVFHADTPVYAIDGPKRAVLFMDGSREIFDRILIATGALPFLPSTGWAGLERVMVMRTPEDACRLKETLDKQDIKSILVVGASMIGIKIAELARQRGIRCTMVDGAPYMFPMAAFESTADRVRQFLTDKGTLLSFSALLSDIRQDFGNRLTAVMKDGRTFTADIILVCIGTRANTACIRDDSIKVNRGILVDSRMMTNCEGVYAAGDCSEGYELQSGIPKIIGLWANAGYQGRTAGINMAGGQETFKHGLLCNISHFMGMDFIGMGDASGLDEQDEVYEYEKGSLYLKAVKRNGTIKCINMLDGAPVSGIIKNYFMKILDGRVGGMDMQLYGILVGAGIPGEFIGFMGGKC</sequence>
<dbReference type="InterPro" id="IPR036188">
    <property type="entry name" value="FAD/NAD-bd_sf"/>
</dbReference>
<proteinExistence type="predicted"/>
<reference evidence="5 6" key="1">
    <citation type="submission" date="2024-03" db="EMBL/GenBank/DDBJ databases">
        <title>Human intestinal bacterial collection.</title>
        <authorList>
            <person name="Pauvert C."/>
            <person name="Hitch T.C.A."/>
            <person name="Clavel T."/>
        </authorList>
    </citation>
    <scope>NUCLEOTIDE SEQUENCE [LARGE SCALE GENOMIC DNA]</scope>
    <source>
        <strain evidence="5 6">CLA-SR-H021</strain>
    </source>
</reference>
<dbReference type="RefSeq" id="WP_008723277.1">
    <property type="nucleotide sequence ID" value="NZ_JBBMFM010000008.1"/>
</dbReference>
<name>A0ABV1D0Z2_9FIRM</name>
<evidence type="ECO:0000256" key="3">
    <source>
        <dbReference type="ARBA" id="ARBA00022827"/>
    </source>
</evidence>
<dbReference type="Pfam" id="PF07992">
    <property type="entry name" value="Pyr_redox_2"/>
    <property type="match status" value="1"/>
</dbReference>
<evidence type="ECO:0000313" key="6">
    <source>
        <dbReference type="Proteomes" id="UP001454086"/>
    </source>
</evidence>
<keyword evidence="6" id="KW-1185">Reference proteome</keyword>
<comment type="caution">
    <text evidence="5">The sequence shown here is derived from an EMBL/GenBank/DDBJ whole genome shotgun (WGS) entry which is preliminary data.</text>
</comment>
<dbReference type="InterPro" id="IPR050260">
    <property type="entry name" value="FAD-bd_OxRdtase"/>
</dbReference>
<feature type="domain" description="FAD/NAD(P)-binding" evidence="4">
    <location>
        <begin position="12"/>
        <end position="313"/>
    </location>
</feature>
<evidence type="ECO:0000313" key="5">
    <source>
        <dbReference type="EMBL" id="MEQ2424060.1"/>
    </source>
</evidence>
<evidence type="ECO:0000259" key="4">
    <source>
        <dbReference type="Pfam" id="PF07992"/>
    </source>
</evidence>
<dbReference type="PANTHER" id="PTHR43429:SF3">
    <property type="entry name" value="NITRITE REDUCTASE [NAD(P)H]"/>
    <property type="match status" value="1"/>
</dbReference>
<dbReference type="PRINTS" id="PR00411">
    <property type="entry name" value="PNDRDTASEI"/>
</dbReference>
<accession>A0ABV1D0Z2</accession>
<evidence type="ECO:0000256" key="2">
    <source>
        <dbReference type="ARBA" id="ARBA00022630"/>
    </source>
</evidence>
<organism evidence="5 6">
    <name type="scientific">Enterocloster hominis</name>
    <name type="common">ex Hitch et al. 2024</name>
    <dbReference type="NCBI Taxonomy" id="1917870"/>
    <lineage>
        <taxon>Bacteria</taxon>
        <taxon>Bacillati</taxon>
        <taxon>Bacillota</taxon>
        <taxon>Clostridia</taxon>
        <taxon>Lachnospirales</taxon>
        <taxon>Lachnospiraceae</taxon>
        <taxon>Enterocloster</taxon>
    </lineage>
</organism>
<dbReference type="Proteomes" id="UP001454086">
    <property type="component" value="Unassembled WGS sequence"/>
</dbReference>
<gene>
    <name evidence="5" type="ORF">WMQ36_03670</name>
</gene>
<keyword evidence="2" id="KW-0285">Flavoprotein</keyword>
<comment type="cofactor">
    <cofactor evidence="1">
        <name>FAD</name>
        <dbReference type="ChEBI" id="CHEBI:57692"/>
    </cofactor>
</comment>
<protein>
    <submittedName>
        <fullName evidence="5">NAD(P)/FAD-dependent oxidoreductase</fullName>
    </submittedName>
</protein>
<dbReference type="PRINTS" id="PR00368">
    <property type="entry name" value="FADPNR"/>
</dbReference>